<dbReference type="PRINTS" id="PR00313">
    <property type="entry name" value="CABNDNGRPT"/>
</dbReference>
<gene>
    <name evidence="3" type="primary">algE7</name>
    <name evidence="3" type="ORF">ROA7450_03928</name>
</gene>
<dbReference type="AlphaFoldDB" id="A0A1X7A5Z3"/>
<feature type="compositionally biased region" description="Polar residues" evidence="1">
    <location>
        <begin position="1"/>
        <end position="16"/>
    </location>
</feature>
<feature type="domain" description="Hedgehog/Intein (Hint)" evidence="2">
    <location>
        <begin position="333"/>
        <end position="484"/>
    </location>
</feature>
<dbReference type="RefSeq" id="WP_085807584.1">
    <property type="nucleotide sequence ID" value="NZ_FWFX01000018.1"/>
</dbReference>
<dbReference type="Pfam" id="PF00353">
    <property type="entry name" value="HemolysinCabind"/>
    <property type="match status" value="2"/>
</dbReference>
<dbReference type="OrthoDB" id="6305173at2"/>
<evidence type="ECO:0000313" key="3">
    <source>
        <dbReference type="EMBL" id="SLN71521.1"/>
    </source>
</evidence>
<dbReference type="InterPro" id="IPR028992">
    <property type="entry name" value="Hedgehog/Intein_dom"/>
</dbReference>
<dbReference type="PROSITE" id="PS00330">
    <property type="entry name" value="HEMOLYSIN_CALCIUM"/>
    <property type="match status" value="3"/>
</dbReference>
<dbReference type="EC" id="5.1.3.-" evidence="3"/>
<protein>
    <submittedName>
        <fullName evidence="3">Poly(Beta-D-mannuronate) C5 epimerase 7</fullName>
        <ecNumber evidence="3">5.1.3.-</ecNumber>
    </submittedName>
</protein>
<dbReference type="Gene3D" id="2.150.10.10">
    <property type="entry name" value="Serralysin-like metalloprotease, C-terminal"/>
    <property type="match status" value="2"/>
</dbReference>
<dbReference type="InterPro" id="IPR018511">
    <property type="entry name" value="Hemolysin-typ_Ca-bd_CS"/>
</dbReference>
<keyword evidence="4" id="KW-1185">Reference proteome</keyword>
<dbReference type="GO" id="GO:0005509">
    <property type="term" value="F:calcium ion binding"/>
    <property type="evidence" value="ECO:0007669"/>
    <property type="project" value="InterPro"/>
</dbReference>
<evidence type="ECO:0000259" key="2">
    <source>
        <dbReference type="Pfam" id="PF13403"/>
    </source>
</evidence>
<reference evidence="3 4" key="1">
    <citation type="submission" date="2017-03" db="EMBL/GenBank/DDBJ databases">
        <authorList>
            <person name="Afonso C.L."/>
            <person name="Miller P.J."/>
            <person name="Scott M.A."/>
            <person name="Spackman E."/>
            <person name="Goraichik I."/>
            <person name="Dimitrov K.M."/>
            <person name="Suarez D.L."/>
            <person name="Swayne D.E."/>
        </authorList>
    </citation>
    <scope>NUCLEOTIDE SEQUENCE [LARGE SCALE GENOMIC DNA]</scope>
    <source>
        <strain evidence="3 4">CECT 7450</strain>
    </source>
</reference>
<organism evidence="3 4">
    <name type="scientific">Roseovarius albus</name>
    <dbReference type="NCBI Taxonomy" id="1247867"/>
    <lineage>
        <taxon>Bacteria</taxon>
        <taxon>Pseudomonadati</taxon>
        <taxon>Pseudomonadota</taxon>
        <taxon>Alphaproteobacteria</taxon>
        <taxon>Rhodobacterales</taxon>
        <taxon>Roseobacteraceae</taxon>
        <taxon>Roseovarius</taxon>
    </lineage>
</organism>
<dbReference type="Pfam" id="PF13403">
    <property type="entry name" value="Hint_2"/>
    <property type="match status" value="1"/>
</dbReference>
<feature type="compositionally biased region" description="Acidic residues" evidence="1">
    <location>
        <begin position="18"/>
        <end position="30"/>
    </location>
</feature>
<sequence>MAVTGTPSSGNDTLTGDNADDEIIGEEGNDSIDGGGGGDTIYGDIRYLSNGGLNSNQADNSWSPGVVDGWFNTGSGGVIERWGDGFLGLSTADGSPFIELDANTGGGLDHVQTNLELETGTSYTLSIDHAARASGGTNDDFEVTHNGVVIATISPSSTSFFTTTTVTLTGLSGTDTIGFREISGQSNSLGVLLDNIQISLTQSEVDSGSFTYNDTIDGGAGDDRIYGQEGDDLITGGLGDDYIEGGIGEDVFSITENGGFDTIGDFVIGEDLLDVSTLPDGSGGLVDTSNVTVTSDGEAGSILTFSNGEQVRLVGVATDQLDTDAELEAIGIPCFAAGTKIGTETGDIAVERLKTGCHIYCIDAVTGDTFLKPLRRVLRTAVHADMLRANPKLYPIRISAGSLGNHLPHRDLLVSRQHRMVVSSKISKRMFGSTEILVPAVRLLDLPGVFADERVERLEYFHLLFDQHEVIFAEGAPTESLYAGPEALKSVPPEIRQEMLTLFPELRAADSTPEPARLMPSRQATKTLIARHVKNGQPLLQSFVAPNF</sequence>
<dbReference type="SUPFAM" id="SSF51294">
    <property type="entry name" value="Hedgehog/intein (Hint) domain"/>
    <property type="match status" value="1"/>
</dbReference>
<name>A0A1X7A5Z3_9RHOB</name>
<proteinExistence type="predicted"/>
<keyword evidence="3" id="KW-0413">Isomerase</keyword>
<dbReference type="Proteomes" id="UP000193061">
    <property type="component" value="Unassembled WGS sequence"/>
</dbReference>
<evidence type="ECO:0000313" key="4">
    <source>
        <dbReference type="Proteomes" id="UP000193061"/>
    </source>
</evidence>
<dbReference type="InterPro" id="IPR001343">
    <property type="entry name" value="Hemolysn_Ca-bd"/>
</dbReference>
<dbReference type="InterPro" id="IPR011049">
    <property type="entry name" value="Serralysin-like_metalloprot_C"/>
</dbReference>
<dbReference type="SUPFAM" id="SSF51120">
    <property type="entry name" value="beta-Roll"/>
    <property type="match status" value="2"/>
</dbReference>
<dbReference type="InterPro" id="IPR036844">
    <property type="entry name" value="Hint_dom_sf"/>
</dbReference>
<feature type="region of interest" description="Disordered" evidence="1">
    <location>
        <begin position="1"/>
        <end position="36"/>
    </location>
</feature>
<evidence type="ECO:0000256" key="1">
    <source>
        <dbReference type="SAM" id="MobiDB-lite"/>
    </source>
</evidence>
<dbReference type="GO" id="GO:0016853">
    <property type="term" value="F:isomerase activity"/>
    <property type="evidence" value="ECO:0007669"/>
    <property type="project" value="UniProtKB-KW"/>
</dbReference>
<accession>A0A1X7A5Z3</accession>
<dbReference type="EMBL" id="FWFX01000018">
    <property type="protein sequence ID" value="SLN71521.1"/>
    <property type="molecule type" value="Genomic_DNA"/>
</dbReference>